<dbReference type="EMBL" id="GL443111">
    <property type="protein sequence ID" value="EFN62572.1"/>
    <property type="molecule type" value="Genomic_DNA"/>
</dbReference>
<dbReference type="Gene3D" id="3.40.50.150">
    <property type="entry name" value="Vaccinia Virus protein VP39"/>
    <property type="match status" value="1"/>
</dbReference>
<dbReference type="Pfam" id="PF00109">
    <property type="entry name" value="ketoacyl-synt"/>
    <property type="match status" value="3"/>
</dbReference>
<evidence type="ECO:0000256" key="19">
    <source>
        <dbReference type="PROSITE-ProRule" id="PRU01363"/>
    </source>
</evidence>
<feature type="region of interest" description="C-terminal hotdog fold" evidence="19">
    <location>
        <begin position="945"/>
        <end position="1131"/>
    </location>
</feature>
<dbReference type="InterPro" id="IPR036291">
    <property type="entry name" value="NAD(P)-bd_dom_sf"/>
</dbReference>
<reference evidence="22 23" key="1">
    <citation type="journal article" date="2010" name="Science">
        <title>Genomic comparison of the ants Camponotus floridanus and Harpegnathos saltator.</title>
        <authorList>
            <person name="Bonasio R."/>
            <person name="Zhang G."/>
            <person name="Ye C."/>
            <person name="Mutti N.S."/>
            <person name="Fang X."/>
            <person name="Qin N."/>
            <person name="Donahue G."/>
            <person name="Yang P."/>
            <person name="Li Q."/>
            <person name="Li C."/>
            <person name="Zhang P."/>
            <person name="Huang Z."/>
            <person name="Berger S.L."/>
            <person name="Reinberg D."/>
            <person name="Wang J."/>
            <person name="Liebig J."/>
        </authorList>
    </citation>
    <scope>NUCLEOTIDE SEQUENCE [LARGE SCALE GENOMIC DNA]</scope>
    <source>
        <strain evidence="23">C129</strain>
    </source>
</reference>
<dbReference type="GO" id="GO:0004312">
    <property type="term" value="F:fatty acid synthase activity"/>
    <property type="evidence" value="ECO:0007669"/>
    <property type="project" value="UniProtKB-EC"/>
</dbReference>
<dbReference type="InterPro" id="IPR049552">
    <property type="entry name" value="PKS_DH_N"/>
</dbReference>
<dbReference type="InterPro" id="IPR041679">
    <property type="entry name" value="DNA2/NAM7-like_C"/>
</dbReference>
<dbReference type="Gene3D" id="3.30.70.3290">
    <property type="match status" value="3"/>
</dbReference>
<evidence type="ECO:0000256" key="16">
    <source>
        <dbReference type="ARBA" id="ARBA00023160"/>
    </source>
</evidence>
<dbReference type="SUPFAM" id="SSF50129">
    <property type="entry name" value="GroES-like"/>
    <property type="match status" value="2"/>
</dbReference>
<dbReference type="InterPro" id="IPR057326">
    <property type="entry name" value="KR_dom"/>
</dbReference>
<dbReference type="Pfam" id="PF21149">
    <property type="entry name" value="FAS_pseudo-KR"/>
    <property type="match status" value="2"/>
</dbReference>
<keyword evidence="5" id="KW-0597">Phosphoprotein</keyword>
<dbReference type="InterPro" id="IPR016035">
    <property type="entry name" value="Acyl_Trfase/lysoPLipase"/>
</dbReference>
<dbReference type="SMART" id="SM00822">
    <property type="entry name" value="PKS_KR"/>
    <property type="match status" value="2"/>
</dbReference>
<feature type="domain" description="PKS/mFAS DH" evidence="21">
    <location>
        <begin position="807"/>
        <end position="1131"/>
    </location>
</feature>
<sequence length="4382" mass="490205">MLTYFEGDIVIAGISGRLPESSNIEEFKENLMKVTDMVTQDDRRWKPGLYGLPSRFGKLKNIHNFDASFFKIPPKQAHVMDPQLRMMLEVTFEALIDAGVNPSTLKKSYTGVFIGISASDANNFWKKKPDGQEWLGSSIAMMANRISYTFDLIGPSFSVDTLCSSSLTAMHQAIMAIRTGECDAAIVGGLNLVLDPIHSLHYHQKNMLSIEGKCKSFDISADGYARSEGVVAIYLQKMSDARRVYATVVNTAINTDGYKPEGIMYPSGNMQYLMLQKIYNEVNIDPKDVIYVEAHGTGTKAGDPEEMGAIDKFFCKDRKTPLLIGSVKSNMGHAEPTSGLCAIAKLLIAMETGVIPANLHFATPNPKIPALTDGRIRVIDKATPWNGGLVGINSFGIGGTNSHVILRSNSKVKISLDTVELLPKLVAVSGRTKEAVQILLNKANEHHQDNEFLSLLYSVYSDNLSNHNIRGYEILAYDSTREIVEANYDEKRPIWFIFSGIGTQWPGMGRELLEIETCQHSLQRCADVLKQHNVDLMNIIINGTDETYENVLVATVTIVAIQIALIDMLISMGVRPDGIIGHSLGEISCSYADGAFTLEQTILTAYYRGKSIIESDLEPGAMAVVNLNWEEVKNMCLTDIAPACHNSADLVTISGSPVSVEKFVKELKSKNIFAKMINCCGVAYHSKYIVPVKSKFCTSLDMIVPKPKQRSIRWISSSVPEAAWDSPLAQFCSPEYHTILRKSLPSTVTNIGLQKLNHSNNLIFLLSNVGKLYIAGAQPDISKLYPSANFPVSRGTPMIGSLVKWDHSATWTVPDLKHQSKESSGEHVVEINLSRKTDEYLMGHKIDGRFIFPGAGFILMVWQVFAKLHNIDFERLSVIFENVWFQSITFLPENKTIKFFIKLFEGKGDFEILEANTIVASGNIRAANTIEKNQLNFSSLPISPTKLLLNNEDIYKELRLRGYEYNGFFKGIKSCDNSFTIGELHWFNEWSSYMDTMSQFKILSNDRKLMYGSKISFALIDPVLHRRLVNELPKNGGLPIYYYKNVNIVRSGGIELRGIKPITPPRQQKTRPKYERYVFVPYENSSSLGLKDPKTEEIHILTVLLQTVCENITTSRIKAVEVADNRERLLAPLVHDILSCEPLVTVDLQVAVSSASDYTISFNQTDININVIKWDVNDTFPAQNMHLIIAAEVLSGRSCFVLKNLAATLSSNCFILLEETGIFDLTIALKEAHLMLIGKQIDSSGKSYFLLRKRKVRKEPILIEITENDFSWLANAKAALSKFDSENQDVLFVSQSEELLGLIGFVHCIRREVANVRYIYIQDSNAPKFDLFSQFYAKQLEKELMANVFKGGQWGSYRHLQLDQHIYVELEHAYVDTLTTGNLNSLEWIQSPLTDILLATGKLSMDALSSLELVTEDYVLGLEFSGRDANGCRVMGLTKSRGLTTTVLPDSDFLWKVPEEWTLEQAATIPFAYVISYYALFVRGRLKAGKNVLIHSGAGAVGLAAINIALHAGCTVFATVGTEEKRLYLKKTFSQLTDKHIGNSRDTSFEQLILDETQGCGVDVVLNSLSEKKLHASVRCLAKNGRFLDIGKYDMLNGNRIDMSIFLKNISYHGILLEMLFEDSEDKLETVRLISEGIENGVVRPLPTTVFSKQSLEEGFRFMMAGKHIGKVLLKIRDEEPQKHMLSMQTTVAAIPRTYMYPDKSYVLIGGLGGFGLELANWMITRGARFIVLVSRTGIRTGYQMSRVQHWRNNGIKVIISTADITTFSGAECLIDESNRLAPVGGIFNLAVVLRDALFENLQMVDFETAILPKVNGTRNLDVVSRKSCPSLDLFVVFSTIASSRGNASQSNYGLANSAIEKIIEQRHTAGLPGLAIQWGVIGDVGLYIDTMQNTHIGITRSGILPQRVSSCLETIDVFLQQSYPVVSSTVIAEKRKSVNNDDSIDHVVHVIANILGIENISLAVVLRDALFENLHVADFETVISPKVNCTRNLDVISRKSCPSLDHFVVFSSISCGRGNASQSNYGLANSAIERMMEQRHTAGFAIQWGSIGDVGLYVVIAEKHKFANNDDKVDIIQIVANILGIENISANINDSFDNLGIDSLSYTEIKQILEREYGRLPESSNIEEFKENLIKGTDMVTKDERRWKPKLYDLPSRFGKLKNLHSFDASFFKIPPKQAHIMDPQLRIMLEVTYEALIDAGINPSTLKKSNTGHEWVRSRQGMIATRISYFFDLIGPSYSVDTQCSSSLTAMHQAIVAIRTGECDAAIVGGLNLVLDPIYSLHHHRMNLLSTDGKCKSFDILADGYVRAEAVVAIYLQKMTDARRVYATVVNTAINTDGYKPEGIRHPSGDMQYIMLQKMSNEVNIDPKNVFYVESDGTGTRAGDPEELVAIDKLFCKDRKTPLLIGSVKSNMGHGEAASGLCSIAKVLIAMETGAIPANLHFVTPNPDIPALTEGRIRVIDKAKPWNGGLVGINSFGIGGTNSHVILRSNSKVKISLDTVELLPKLVAVSGRTKEAVQILLNKANEHRQDNEFLSLLYSVHSDNLSNHNIRGYEILAYDSTREIEAIAHIPKNAITIEIAPHCLLQTILRKSLPSTVINIGLQKLNHSNNLIFLLSNVGKLYIAGAQPDVSKLYPSISFPVSRGTPMIGSLIKWDHSATWQVPDFKHKSKESSGEYVIEVNLSRNTDAYLTGHKIDGRIVYPGGCYMLMVWQFFAKLRDTDFERLPVIFENIWFQRITFLPENKTIKFLIKLIEETGDFVILEANTIVISGNIRPAETIEKNQLNLPSFEMPPTELLLNTEDIYKELRLRGYEYNGTFKGLKCCDNSFNVGELYWFNEWITYIDCMFQFKLLSNNRRLSYGSKIPYVLIDPVLHKRMVNELPKNGGLPIYYYKNVNFIKSGGIEIRGTKYTTSQRLQKTAKPKYERYVFVPYENSHSLVLKDPKREKIHALTVLLQIVCENVVTSIIKAVEVADNRIAESLLAPLVLDILCDEPVVTIDLEVAVSSTCDYETDFNQMDINFNVMKWDASGTFPVQNMHLIIAAEVLSGRSCIVLKNLAATLSSNCFILLEETGTFSARDLKIALKEANLMLLGKQLVNSSGKSYFLLRKHKVRKESILIQITGNDFSWLTNAKAALRKFDSKNQNIYFVSQGEEVLGLVGFVNCIRREIANVRYVFIQDSNAPKFDLLSQFYVEQLEKGLKANVLKGGQWGSYRHLKLDQHSYVESEHAYVDTLTTGNLNSLEWIQSPLTDILLATGKLSADALSSLGLATEDYVLGLEFSGRDANGCRVMGLTKSNGLATTVLPDSDFLWKAPDKWTLEQAATIPVAYVTSYYALLVRGRLKADESVLIHSGAGAVGLAAINIALHAGCTKTFSQLTDKHIGNSRDTSFEQLILDETRGRGVDVVLNSLSEEKLHASVRCLAKDGRFLDIGKHDMLNGISVDMSMFLKNISYHVILLELLFQNIEDKRKTIRLITEGIENGVVCPLPATIFSKQSLEQGFRFMTTGKHIGKVLLNIRDEEPQKCMLPMLKTIAAMPRTYMYPDKSYVLIGGLGGFGLELANWMITRGAKFIILVSRTGIRTGYQASRVQHWRNNGIKVIISTADITTLSGAEYLIDESNRLAPVGGIFNLAGVLRDALFENLQVADFETVTLPKINGTRNLDVISRKSCPSLDHFVVFSTVSCGRGNASQSNYGLANSAMERMMEQRHTAGLPGLAIQWGSIDDVGLFADTVKNVIFDVRYVLPQRVTSCLETLDLFLQQPYPVLSSTVIAEKHKSTNNDNKITHVAKIVGNILEQFELDREINRHRLLNHKVKNSNLKECFIINVPTFNNENSIVVPDDNVTLYEAVSKNTIWAKVVKITGNEVTIQPFSPNKHWPLRCCHYALMMMSEKSNLIEITYPKLKINTMDIEDDIKWINPNIEKNKEQKQAIRKILSKTAYPAPYIIFGPPGTGKTATLVETISQIVKHYPTKNILVCATSNAAVDEIAKRGNVDEKLRPCANFVDKTALFLPKDILLMKRIIITTLITSIRLSAVNFRENHFSYIIIDEASQAIEPEMLIPLTITNKKQEEEGIEYQAQIVIAGTSMLERLMNDCEPYKKQNGKYNPNYITKLIQNYRSHEKLLYVSNKQFYDEELKACGGADTQIALNWPKLPNKTFPMIFQDVLGKEERSLTRSVSNTAEVLVVIKYVKMLLETKFGKYKLTPKDIGIVTPFKQQQIQIINHLAEIRLENITVGTVETFQGQERTVIILSTVRSNIFKHENNEHIGFLSNRKRFNVALTRAKALMIIIGNKDILCTNNNWKVLWEYCKTHGGCIPFERSPLKPYEIAKLISDYKANTDNDKDALNATKISVTVELGKNKKEELSNVLVREMEKKLKLT</sequence>
<dbReference type="STRING" id="104421.E2AVG2"/>
<comment type="catalytic activity">
    <reaction evidence="18">
        <text>acetyl-CoA + n malonyl-CoA + 2n NADPH + 2n H(+) = a long-chain fatty acid + (n+1) CoA + n CO2 + 2n NADP(+).</text>
        <dbReference type="EC" id="2.3.1.85"/>
    </reaction>
</comment>
<keyword evidence="10" id="KW-0276">Fatty acid metabolism</keyword>
<evidence type="ECO:0000256" key="5">
    <source>
        <dbReference type="ARBA" id="ARBA00022553"/>
    </source>
</evidence>
<dbReference type="InterPro" id="IPR036736">
    <property type="entry name" value="ACP-like_sf"/>
</dbReference>
<dbReference type="InterPro" id="IPR013149">
    <property type="entry name" value="ADH-like_C"/>
</dbReference>
<evidence type="ECO:0000256" key="7">
    <source>
        <dbReference type="ARBA" id="ARBA00022741"/>
    </source>
</evidence>
<keyword evidence="9" id="KW-0347">Helicase</keyword>
<dbReference type="PANTHER" id="PTHR43775">
    <property type="entry name" value="FATTY ACID SYNTHASE"/>
    <property type="match status" value="1"/>
</dbReference>
<evidence type="ECO:0000256" key="17">
    <source>
        <dbReference type="ARBA" id="ARBA00023268"/>
    </source>
</evidence>
<evidence type="ECO:0000256" key="6">
    <source>
        <dbReference type="ARBA" id="ARBA00022679"/>
    </source>
</evidence>
<dbReference type="InterPro" id="IPR016039">
    <property type="entry name" value="Thiolase-like"/>
</dbReference>
<evidence type="ECO:0000259" key="21">
    <source>
        <dbReference type="PROSITE" id="PS52019"/>
    </source>
</evidence>
<dbReference type="InterPro" id="IPR041677">
    <property type="entry name" value="DNA2/NAM7_AAA_11"/>
</dbReference>
<feature type="active site" description="Proton donor; for dehydratase activity" evidence="19">
    <location>
        <position position="1021"/>
    </location>
</feature>
<dbReference type="SMART" id="SM00827">
    <property type="entry name" value="PKS_AT"/>
    <property type="match status" value="1"/>
</dbReference>
<keyword evidence="11" id="KW-0067">ATP-binding</keyword>
<dbReference type="InterPro" id="IPR001227">
    <property type="entry name" value="Ac_transferase_dom_sf"/>
</dbReference>
<dbReference type="SUPFAM" id="SSF51735">
    <property type="entry name" value="NAD(P)-binding Rossmann-fold domains"/>
    <property type="match status" value="5"/>
</dbReference>
<evidence type="ECO:0000256" key="9">
    <source>
        <dbReference type="ARBA" id="ARBA00022806"/>
    </source>
</evidence>
<name>E2AVG2_CAMFO</name>
<keyword evidence="3" id="KW-0596">Phosphopantetheine</keyword>
<dbReference type="Pfam" id="PF02801">
    <property type="entry name" value="Ketoacyl-synt_C"/>
    <property type="match status" value="2"/>
</dbReference>
<dbReference type="CDD" id="cd00833">
    <property type="entry name" value="PKS"/>
    <property type="match status" value="2"/>
</dbReference>
<protein>
    <recommendedName>
        <fullName evidence="2">Fatty acid synthase</fullName>
        <ecNumber evidence="1">2.3.1.85</ecNumber>
    </recommendedName>
</protein>
<dbReference type="GO" id="GO:0006633">
    <property type="term" value="P:fatty acid biosynthetic process"/>
    <property type="evidence" value="ECO:0007669"/>
    <property type="project" value="UniProtKB-UniPathway"/>
</dbReference>
<dbReference type="InterPro" id="IPR027417">
    <property type="entry name" value="P-loop_NTPase"/>
</dbReference>
<dbReference type="PANTHER" id="PTHR43775:SF7">
    <property type="entry name" value="FATTY ACID SYNTHASE"/>
    <property type="match status" value="1"/>
</dbReference>
<keyword evidence="15" id="KW-0443">Lipid metabolism</keyword>
<dbReference type="InterPro" id="IPR020841">
    <property type="entry name" value="PKS_Beta-ketoAc_synthase_dom"/>
</dbReference>
<dbReference type="InterPro" id="IPR049391">
    <property type="entry name" value="FAS_pseudo-KR"/>
</dbReference>
<organism evidence="23">
    <name type="scientific">Camponotus floridanus</name>
    <name type="common">Florida carpenter ant</name>
    <dbReference type="NCBI Taxonomy" id="104421"/>
    <lineage>
        <taxon>Eukaryota</taxon>
        <taxon>Metazoa</taxon>
        <taxon>Ecdysozoa</taxon>
        <taxon>Arthropoda</taxon>
        <taxon>Hexapoda</taxon>
        <taxon>Insecta</taxon>
        <taxon>Pterygota</taxon>
        <taxon>Neoptera</taxon>
        <taxon>Endopterygota</taxon>
        <taxon>Hymenoptera</taxon>
        <taxon>Apocrita</taxon>
        <taxon>Aculeata</taxon>
        <taxon>Formicoidea</taxon>
        <taxon>Formicidae</taxon>
        <taxon>Formicinae</taxon>
        <taxon>Camponotus</taxon>
    </lineage>
</organism>
<keyword evidence="12" id="KW-0521">NADP</keyword>
<dbReference type="Gene3D" id="3.90.180.10">
    <property type="entry name" value="Medium-chain alcohol dehydrogenases, catalytic domain"/>
    <property type="match status" value="2"/>
</dbReference>
<dbReference type="SMART" id="SM00829">
    <property type="entry name" value="PKS_ER"/>
    <property type="match status" value="2"/>
</dbReference>
<dbReference type="InterPro" id="IPR016036">
    <property type="entry name" value="Malonyl_transacylase_ACP-bd"/>
</dbReference>
<evidence type="ECO:0000256" key="14">
    <source>
        <dbReference type="ARBA" id="ARBA00023027"/>
    </source>
</evidence>
<dbReference type="InterPro" id="IPR014030">
    <property type="entry name" value="Ketoacyl_synth_N"/>
</dbReference>
<dbReference type="PROSITE" id="PS52019">
    <property type="entry name" value="PKS_MFAS_DH"/>
    <property type="match status" value="1"/>
</dbReference>
<keyword evidence="7" id="KW-0547">Nucleotide-binding</keyword>
<dbReference type="GO" id="GO:0016787">
    <property type="term" value="F:hydrolase activity"/>
    <property type="evidence" value="ECO:0007669"/>
    <property type="project" value="UniProtKB-KW"/>
</dbReference>
<dbReference type="SUPFAM" id="SSF52151">
    <property type="entry name" value="FabD/lysophospholipase-like"/>
    <property type="match status" value="1"/>
</dbReference>
<feature type="region of interest" description="N-terminal hotdog fold" evidence="19">
    <location>
        <begin position="807"/>
        <end position="932"/>
    </location>
</feature>
<keyword evidence="14" id="KW-0520">NAD</keyword>
<dbReference type="GO" id="GO:0005694">
    <property type="term" value="C:chromosome"/>
    <property type="evidence" value="ECO:0007669"/>
    <property type="project" value="UniProtKB-ARBA"/>
</dbReference>
<feature type="domain" description="Ketosynthase family 3 (KS3)" evidence="20">
    <location>
        <begin position="2109"/>
        <end position="2491"/>
    </location>
</feature>
<dbReference type="GO" id="GO:0005524">
    <property type="term" value="F:ATP binding"/>
    <property type="evidence" value="ECO:0007669"/>
    <property type="project" value="UniProtKB-KW"/>
</dbReference>
<dbReference type="InterPro" id="IPR020843">
    <property type="entry name" value="ER"/>
</dbReference>
<dbReference type="Pfam" id="PF08659">
    <property type="entry name" value="KR"/>
    <property type="match status" value="3"/>
</dbReference>
<dbReference type="PROSITE" id="PS52004">
    <property type="entry name" value="KS3_2"/>
    <property type="match status" value="2"/>
</dbReference>
<dbReference type="SUPFAM" id="SSF52540">
    <property type="entry name" value="P-loop containing nucleoside triphosphate hydrolases"/>
    <property type="match status" value="1"/>
</dbReference>
<keyword evidence="23" id="KW-1185">Reference proteome</keyword>
<dbReference type="InterPro" id="IPR042104">
    <property type="entry name" value="PKS_dehydratase_sf"/>
</dbReference>
<evidence type="ECO:0000256" key="13">
    <source>
        <dbReference type="ARBA" id="ARBA00023002"/>
    </source>
</evidence>
<dbReference type="SMART" id="SM00825">
    <property type="entry name" value="PKS_KS"/>
    <property type="match status" value="2"/>
</dbReference>
<dbReference type="EC" id="2.3.1.85" evidence="1"/>
<dbReference type="InterPro" id="IPR029063">
    <property type="entry name" value="SAM-dependent_MTases_sf"/>
</dbReference>
<dbReference type="InParanoid" id="E2AVG2"/>
<dbReference type="Gene3D" id="3.40.47.10">
    <property type="match status" value="2"/>
</dbReference>
<dbReference type="Gene3D" id="3.40.50.300">
    <property type="entry name" value="P-loop containing nucleotide triphosphate hydrolases"/>
    <property type="match status" value="2"/>
</dbReference>
<dbReference type="InterPro" id="IPR011032">
    <property type="entry name" value="GroES-like_sf"/>
</dbReference>
<dbReference type="InterPro" id="IPR014043">
    <property type="entry name" value="Acyl_transferase_dom"/>
</dbReference>
<evidence type="ECO:0000259" key="20">
    <source>
        <dbReference type="PROSITE" id="PS52004"/>
    </source>
</evidence>
<keyword evidence="13" id="KW-0560">Oxidoreductase</keyword>
<keyword evidence="17" id="KW-0511">Multifunctional enzyme</keyword>
<evidence type="ECO:0000256" key="3">
    <source>
        <dbReference type="ARBA" id="ARBA00022450"/>
    </source>
</evidence>
<dbReference type="GO" id="GO:0016491">
    <property type="term" value="F:oxidoreductase activity"/>
    <property type="evidence" value="ECO:0007669"/>
    <property type="project" value="UniProtKB-KW"/>
</dbReference>
<dbReference type="Gene3D" id="3.10.129.110">
    <property type="entry name" value="Polyketide synthase dehydratase"/>
    <property type="match status" value="2"/>
</dbReference>
<dbReference type="Pfam" id="PF00698">
    <property type="entry name" value="Acyl_transf_1"/>
    <property type="match status" value="1"/>
</dbReference>
<gene>
    <name evidence="22" type="ORF">EAG_03764</name>
</gene>
<dbReference type="InterPro" id="IPR047187">
    <property type="entry name" value="SF1_C_Upf1"/>
</dbReference>
<evidence type="ECO:0000256" key="8">
    <source>
        <dbReference type="ARBA" id="ARBA00022801"/>
    </source>
</evidence>
<feature type="domain" description="Ketosynthase family 3 (KS3)" evidence="20">
    <location>
        <begin position="6"/>
        <end position="408"/>
    </location>
</feature>
<evidence type="ECO:0000313" key="23">
    <source>
        <dbReference type="Proteomes" id="UP000000311"/>
    </source>
</evidence>
<dbReference type="Gene3D" id="3.40.50.720">
    <property type="entry name" value="NAD(P)-binding Rossmann-like Domain"/>
    <property type="match status" value="3"/>
</dbReference>
<dbReference type="UniPathway" id="UPA00094"/>
<keyword evidence="4" id="KW-0444">Lipid biosynthesis</keyword>
<evidence type="ECO:0000256" key="2">
    <source>
        <dbReference type="ARBA" id="ARBA00018769"/>
    </source>
</evidence>
<dbReference type="CDD" id="cd05195">
    <property type="entry name" value="enoyl_red"/>
    <property type="match status" value="2"/>
</dbReference>
<dbReference type="InterPro" id="IPR049900">
    <property type="entry name" value="PKS_mFAS_DH"/>
</dbReference>
<dbReference type="Gene3D" id="3.40.366.10">
    <property type="entry name" value="Malonyl-Coenzyme A Acyl Carrier Protein, domain 2"/>
    <property type="match status" value="1"/>
</dbReference>
<dbReference type="Pfam" id="PF16197">
    <property type="entry name" value="KAsynt_C_assoc"/>
    <property type="match status" value="2"/>
</dbReference>
<evidence type="ECO:0000256" key="12">
    <source>
        <dbReference type="ARBA" id="ARBA00022857"/>
    </source>
</evidence>
<evidence type="ECO:0000256" key="4">
    <source>
        <dbReference type="ARBA" id="ARBA00022516"/>
    </source>
</evidence>
<evidence type="ECO:0000256" key="10">
    <source>
        <dbReference type="ARBA" id="ARBA00022832"/>
    </source>
</evidence>
<accession>E2AVG2</accession>
<feature type="active site" description="Proton acceptor; for dehydratase activity" evidence="19">
    <location>
        <position position="844"/>
    </location>
</feature>
<dbReference type="Pfam" id="PF00107">
    <property type="entry name" value="ADH_zinc_N"/>
    <property type="match status" value="1"/>
</dbReference>
<dbReference type="InterPro" id="IPR050091">
    <property type="entry name" value="PKS_NRPS_Biosynth_Enz"/>
</dbReference>
<evidence type="ECO:0000256" key="1">
    <source>
        <dbReference type="ARBA" id="ARBA00012873"/>
    </source>
</evidence>
<dbReference type="Pfam" id="PF13087">
    <property type="entry name" value="AAA_12"/>
    <property type="match status" value="1"/>
</dbReference>
<evidence type="ECO:0000256" key="11">
    <source>
        <dbReference type="ARBA" id="ARBA00022840"/>
    </source>
</evidence>
<dbReference type="FunFam" id="3.40.50.720:FF:000209">
    <property type="entry name" value="Polyketide synthase Pks12"/>
    <property type="match status" value="1"/>
</dbReference>
<dbReference type="InterPro" id="IPR032821">
    <property type="entry name" value="PKS_assoc"/>
</dbReference>
<dbReference type="Proteomes" id="UP000000311">
    <property type="component" value="Unassembled WGS sequence"/>
</dbReference>
<proteinExistence type="predicted"/>
<dbReference type="FunFam" id="3.40.50.300:FF:000326">
    <property type="entry name" value="P-loop containing nucleoside triphosphate hydrolase"/>
    <property type="match status" value="1"/>
</dbReference>
<evidence type="ECO:0000313" key="22">
    <source>
        <dbReference type="EMBL" id="EFN62572.1"/>
    </source>
</evidence>
<dbReference type="GO" id="GO:0004386">
    <property type="term" value="F:helicase activity"/>
    <property type="evidence" value="ECO:0007669"/>
    <property type="project" value="UniProtKB-KW"/>
</dbReference>
<dbReference type="Pfam" id="PF13602">
    <property type="entry name" value="ADH_zinc_N_2"/>
    <property type="match status" value="1"/>
</dbReference>
<dbReference type="CDD" id="cd08954">
    <property type="entry name" value="KR_1_FAS_SDR_x"/>
    <property type="match status" value="2"/>
</dbReference>
<dbReference type="InterPro" id="IPR013968">
    <property type="entry name" value="PKS_KR"/>
</dbReference>
<dbReference type="OrthoDB" id="7547033at2759"/>
<dbReference type="InterPro" id="IPR014031">
    <property type="entry name" value="Ketoacyl_synth_C"/>
</dbReference>
<dbReference type="CDD" id="cd18808">
    <property type="entry name" value="SF1_C_Upf1"/>
    <property type="match status" value="1"/>
</dbReference>
<evidence type="ECO:0000256" key="15">
    <source>
        <dbReference type="ARBA" id="ARBA00023098"/>
    </source>
</evidence>
<keyword evidence="6" id="KW-0808">Transferase</keyword>
<keyword evidence="16" id="KW-0275">Fatty acid biosynthesis</keyword>
<dbReference type="Pfam" id="PF13086">
    <property type="entry name" value="AAA_11"/>
    <property type="match status" value="2"/>
</dbReference>
<dbReference type="SUPFAM" id="SSF47336">
    <property type="entry name" value="ACP-like"/>
    <property type="match status" value="1"/>
</dbReference>
<dbReference type="SUPFAM" id="SSF53901">
    <property type="entry name" value="Thiolase-like"/>
    <property type="match status" value="2"/>
</dbReference>
<keyword evidence="8" id="KW-0378">Hydrolase</keyword>
<dbReference type="Pfam" id="PF21089">
    <property type="entry name" value="PKS_DH_N"/>
    <property type="match status" value="1"/>
</dbReference>
<evidence type="ECO:0000256" key="18">
    <source>
        <dbReference type="ARBA" id="ARBA00044883"/>
    </source>
</evidence>
<dbReference type="SUPFAM" id="SSF55048">
    <property type="entry name" value="Probable ACP-binding domain of malonyl-CoA ACP transacylase"/>
    <property type="match status" value="1"/>
</dbReference>